<accession>A0A9N9KWE8</accession>
<proteinExistence type="predicted"/>
<dbReference type="PANTHER" id="PTHR21310:SF55">
    <property type="entry name" value="AMINOGLYCOSIDE PHOSPHOTRANSFERASE DOMAIN-CONTAINING PROTEIN"/>
    <property type="match status" value="1"/>
</dbReference>
<dbReference type="InterPro" id="IPR002575">
    <property type="entry name" value="Aminoglycoside_PTrfase"/>
</dbReference>
<dbReference type="OrthoDB" id="2906425at2759"/>
<dbReference type="EMBL" id="CAJVRL010000056">
    <property type="protein sequence ID" value="CAG8954331.1"/>
    <property type="molecule type" value="Genomic_DNA"/>
</dbReference>
<dbReference type="SUPFAM" id="SSF56112">
    <property type="entry name" value="Protein kinase-like (PK-like)"/>
    <property type="match status" value="1"/>
</dbReference>
<feature type="domain" description="Aminoglycoside phosphotransferase" evidence="1">
    <location>
        <begin position="218"/>
        <end position="273"/>
    </location>
</feature>
<protein>
    <recommendedName>
        <fullName evidence="1">Aminoglycoside phosphotransferase domain-containing protein</fullName>
    </recommendedName>
</protein>
<dbReference type="AlphaFoldDB" id="A0A9N9KWE8"/>
<dbReference type="Proteomes" id="UP000696280">
    <property type="component" value="Unassembled WGS sequence"/>
</dbReference>
<keyword evidence="3" id="KW-1185">Reference proteome</keyword>
<dbReference type="InterPro" id="IPR011009">
    <property type="entry name" value="Kinase-like_dom_sf"/>
</dbReference>
<dbReference type="Pfam" id="PF01636">
    <property type="entry name" value="APH"/>
    <property type="match status" value="1"/>
</dbReference>
<evidence type="ECO:0000313" key="2">
    <source>
        <dbReference type="EMBL" id="CAG8954331.1"/>
    </source>
</evidence>
<name>A0A9N9KWE8_9HELO</name>
<dbReference type="Gene3D" id="3.90.1200.10">
    <property type="match status" value="1"/>
</dbReference>
<comment type="caution">
    <text evidence="2">The sequence shown here is derived from an EMBL/GenBank/DDBJ whole genome shotgun (WGS) entry which is preliminary data.</text>
</comment>
<organism evidence="2 3">
    <name type="scientific">Hymenoscyphus fraxineus</name>
    <dbReference type="NCBI Taxonomy" id="746836"/>
    <lineage>
        <taxon>Eukaryota</taxon>
        <taxon>Fungi</taxon>
        <taxon>Dikarya</taxon>
        <taxon>Ascomycota</taxon>
        <taxon>Pezizomycotina</taxon>
        <taxon>Leotiomycetes</taxon>
        <taxon>Helotiales</taxon>
        <taxon>Helotiaceae</taxon>
        <taxon>Hymenoscyphus</taxon>
    </lineage>
</organism>
<evidence type="ECO:0000259" key="1">
    <source>
        <dbReference type="Pfam" id="PF01636"/>
    </source>
</evidence>
<sequence length="317" mass="36435">MIPSWIPSILRPDYVWNPRKNLTPSSTIPPTPSPNHQIVQRFWGHIHKHLATFSQHYCQWMGIQFDNQIIPLPFGLLLKWSDGTRLEEVLTTKVCYAAGLPTPYILSYGSHPDTPHAPMSILMTRLPGRELGQVYESLTPEAKTTALSEFKFYLSSIRKWKSPWGPERICSLIGGPIRSIRVPNHTVGPCETPKDFHDHLLAPAYNSFGSEEVFNTKLQLAKRLQTLHANRPGVKFTHGDVKHHNFLVDDMGHITGLLDWEAAGWYPDFWEWTTAMRFVPEDFWWFDFLIESGAGEYREESECERALTSLTVDSYAW</sequence>
<evidence type="ECO:0000313" key="3">
    <source>
        <dbReference type="Proteomes" id="UP000696280"/>
    </source>
</evidence>
<reference evidence="2" key="1">
    <citation type="submission" date="2021-07" db="EMBL/GenBank/DDBJ databases">
        <authorList>
            <person name="Durling M."/>
        </authorList>
    </citation>
    <scope>NUCLEOTIDE SEQUENCE</scope>
</reference>
<gene>
    <name evidence="2" type="ORF">HYFRA_00005954</name>
</gene>
<dbReference type="PANTHER" id="PTHR21310">
    <property type="entry name" value="AMINOGLYCOSIDE PHOSPHOTRANSFERASE-RELATED-RELATED"/>
    <property type="match status" value="1"/>
</dbReference>
<dbReference type="InterPro" id="IPR051678">
    <property type="entry name" value="AGP_Transferase"/>
</dbReference>